<comment type="similarity">
    <text evidence="1">Belongs to the ABC-4 integral membrane protein family.</text>
</comment>
<feature type="non-terminal residue" evidence="3">
    <location>
        <position position="106"/>
    </location>
</feature>
<dbReference type="GO" id="GO:0022857">
    <property type="term" value="F:transmembrane transporter activity"/>
    <property type="evidence" value="ECO:0007669"/>
    <property type="project" value="TreeGrafter"/>
</dbReference>
<sequence>MFRTALRNVLAHKARLLMTVLAVMLGVAFVSGTLVFTDTLGNAFRKQSAKSYDNVAVSLETFAGDDDKTPGIDEATLEKIRGLDGVASATGRVSGFAGVADPDGKL</sequence>
<reference evidence="3" key="1">
    <citation type="submission" date="2020-01" db="EMBL/GenBank/DDBJ databases">
        <title>Insect and environment-associated Actinomycetes.</title>
        <authorList>
            <person name="Currrie C."/>
            <person name="Chevrette M."/>
            <person name="Carlson C."/>
            <person name="Stubbendieck R."/>
            <person name="Wendt-Pienkowski E."/>
        </authorList>
    </citation>
    <scope>NUCLEOTIDE SEQUENCE</scope>
    <source>
        <strain evidence="3">SID7499</strain>
    </source>
</reference>
<dbReference type="AlphaFoldDB" id="A0A6G3XIT7"/>
<comment type="caution">
    <text evidence="3">The sequence shown here is derived from an EMBL/GenBank/DDBJ whole genome shotgun (WGS) entry which is preliminary data.</text>
</comment>
<evidence type="ECO:0000256" key="1">
    <source>
        <dbReference type="ARBA" id="ARBA00038076"/>
    </source>
</evidence>
<dbReference type="EMBL" id="JAAGMN010006872">
    <property type="protein sequence ID" value="NEE17725.1"/>
    <property type="molecule type" value="Genomic_DNA"/>
</dbReference>
<proteinExistence type="inferred from homology"/>
<feature type="domain" description="MacB-like periplasmic core" evidence="2">
    <location>
        <begin position="17"/>
        <end position="98"/>
    </location>
</feature>
<dbReference type="GO" id="GO:0005886">
    <property type="term" value="C:plasma membrane"/>
    <property type="evidence" value="ECO:0007669"/>
    <property type="project" value="TreeGrafter"/>
</dbReference>
<evidence type="ECO:0000313" key="3">
    <source>
        <dbReference type="EMBL" id="NEE17725.1"/>
    </source>
</evidence>
<gene>
    <name evidence="3" type="ORF">G3M58_66095</name>
</gene>
<accession>A0A6G3XIT7</accession>
<dbReference type="InterPro" id="IPR025857">
    <property type="entry name" value="MacB_PCD"/>
</dbReference>
<dbReference type="PANTHER" id="PTHR30572">
    <property type="entry name" value="MEMBRANE COMPONENT OF TRANSPORTER-RELATED"/>
    <property type="match status" value="1"/>
</dbReference>
<organism evidence="3">
    <name type="scientific">Streptomyces sp. SID7499</name>
    <dbReference type="NCBI Taxonomy" id="2706086"/>
    <lineage>
        <taxon>Bacteria</taxon>
        <taxon>Bacillati</taxon>
        <taxon>Actinomycetota</taxon>
        <taxon>Actinomycetes</taxon>
        <taxon>Kitasatosporales</taxon>
        <taxon>Streptomycetaceae</taxon>
        <taxon>Streptomyces</taxon>
    </lineage>
</organism>
<name>A0A6G3XIT7_9ACTN</name>
<dbReference type="PANTHER" id="PTHR30572:SF4">
    <property type="entry name" value="ABC TRANSPORTER PERMEASE YTRF"/>
    <property type="match status" value="1"/>
</dbReference>
<dbReference type="InterPro" id="IPR050250">
    <property type="entry name" value="Macrolide_Exporter_MacB"/>
</dbReference>
<protein>
    <submittedName>
        <fullName evidence="3">ABC transporter permease</fullName>
    </submittedName>
</protein>
<dbReference type="Pfam" id="PF12704">
    <property type="entry name" value="MacB_PCD"/>
    <property type="match status" value="1"/>
</dbReference>
<evidence type="ECO:0000259" key="2">
    <source>
        <dbReference type="Pfam" id="PF12704"/>
    </source>
</evidence>